<sequence>MSKCQKLVQQVYFLVFWPKMRYISNVTGRKHRDLNTSDNDEALSSTTKVQDKRNHQLAALCSRVEHPFAQIFIYL</sequence>
<protein>
    <submittedName>
        <fullName evidence="1">Uncharacterized protein</fullName>
    </submittedName>
</protein>
<reference evidence="1 2" key="1">
    <citation type="journal article" date="2018" name="Genome Biol. Evol.">
        <title>Multiple Roots of Fruiting Body Formation in Amoebozoa.</title>
        <authorList>
            <person name="Hillmann F."/>
            <person name="Forbes G."/>
            <person name="Novohradska S."/>
            <person name="Ferling I."/>
            <person name="Riege K."/>
            <person name="Groth M."/>
            <person name="Westermann M."/>
            <person name="Marz M."/>
            <person name="Spaller T."/>
            <person name="Winckler T."/>
            <person name="Schaap P."/>
            <person name="Glockner G."/>
        </authorList>
    </citation>
    <scope>NUCLEOTIDE SEQUENCE [LARGE SCALE GENOMIC DNA]</scope>
    <source>
        <strain evidence="1 2">Jena</strain>
    </source>
</reference>
<name>A0A2P6NSJ4_9EUKA</name>
<keyword evidence="2" id="KW-1185">Reference proteome</keyword>
<evidence type="ECO:0000313" key="1">
    <source>
        <dbReference type="EMBL" id="PRP86916.1"/>
    </source>
</evidence>
<gene>
    <name evidence="1" type="ORF">PROFUN_03664</name>
</gene>
<dbReference type="InParanoid" id="A0A2P6NSJ4"/>
<evidence type="ECO:0000313" key="2">
    <source>
        <dbReference type="Proteomes" id="UP000241769"/>
    </source>
</evidence>
<organism evidence="1 2">
    <name type="scientific">Planoprotostelium fungivorum</name>
    <dbReference type="NCBI Taxonomy" id="1890364"/>
    <lineage>
        <taxon>Eukaryota</taxon>
        <taxon>Amoebozoa</taxon>
        <taxon>Evosea</taxon>
        <taxon>Variosea</taxon>
        <taxon>Cavosteliida</taxon>
        <taxon>Cavosteliaceae</taxon>
        <taxon>Planoprotostelium</taxon>
    </lineage>
</organism>
<dbReference type="Proteomes" id="UP000241769">
    <property type="component" value="Unassembled WGS sequence"/>
</dbReference>
<comment type="caution">
    <text evidence="1">The sequence shown here is derived from an EMBL/GenBank/DDBJ whole genome shotgun (WGS) entry which is preliminary data.</text>
</comment>
<dbReference type="AlphaFoldDB" id="A0A2P6NSJ4"/>
<dbReference type="EMBL" id="MDYQ01000025">
    <property type="protein sequence ID" value="PRP86916.1"/>
    <property type="molecule type" value="Genomic_DNA"/>
</dbReference>
<proteinExistence type="predicted"/>
<accession>A0A2P6NSJ4</accession>